<comment type="caution">
    <text evidence="9">The sequence shown here is derived from an EMBL/GenBank/DDBJ whole genome shotgun (WGS) entry which is preliminary data.</text>
</comment>
<gene>
    <name evidence="9" type="ORF">O0V09_06250</name>
</gene>
<keyword evidence="6 8" id="KW-0472">Membrane</keyword>
<dbReference type="AlphaFoldDB" id="A0A9J6RKB4"/>
<evidence type="ECO:0000256" key="3">
    <source>
        <dbReference type="ARBA" id="ARBA00022475"/>
    </source>
</evidence>
<dbReference type="Pfam" id="PF02472">
    <property type="entry name" value="ExbD"/>
    <property type="match status" value="1"/>
</dbReference>
<evidence type="ECO:0000256" key="8">
    <source>
        <dbReference type="SAM" id="Phobius"/>
    </source>
</evidence>
<evidence type="ECO:0000313" key="9">
    <source>
        <dbReference type="EMBL" id="MCZ0864793.1"/>
    </source>
</evidence>
<keyword evidence="7" id="KW-0653">Protein transport</keyword>
<keyword evidence="3" id="KW-1003">Cell membrane</keyword>
<keyword evidence="7" id="KW-0813">Transport</keyword>
<protein>
    <submittedName>
        <fullName evidence="9">Biopolymer transporter ExbD</fullName>
    </submittedName>
</protein>
<comment type="similarity">
    <text evidence="2 7">Belongs to the ExbD/TolR family.</text>
</comment>
<evidence type="ECO:0000256" key="7">
    <source>
        <dbReference type="RuleBase" id="RU003879"/>
    </source>
</evidence>
<reference evidence="9 10" key="1">
    <citation type="submission" date="2022-12" db="EMBL/GenBank/DDBJ databases">
        <title>Dasania phycosphaerae sp. nov., isolated from particulate material of the south coast of Korea.</title>
        <authorList>
            <person name="Jiang Y."/>
        </authorList>
    </citation>
    <scope>NUCLEOTIDE SEQUENCE [LARGE SCALE GENOMIC DNA]</scope>
    <source>
        <strain evidence="9 10">GY-19</strain>
    </source>
</reference>
<evidence type="ECO:0000313" key="10">
    <source>
        <dbReference type="Proteomes" id="UP001069090"/>
    </source>
</evidence>
<dbReference type="GO" id="GO:0005886">
    <property type="term" value="C:plasma membrane"/>
    <property type="evidence" value="ECO:0007669"/>
    <property type="project" value="UniProtKB-SubCell"/>
</dbReference>
<proteinExistence type="inferred from homology"/>
<evidence type="ECO:0000256" key="5">
    <source>
        <dbReference type="ARBA" id="ARBA00022989"/>
    </source>
</evidence>
<dbReference type="GO" id="GO:0022857">
    <property type="term" value="F:transmembrane transporter activity"/>
    <property type="evidence" value="ECO:0007669"/>
    <property type="project" value="InterPro"/>
</dbReference>
<keyword evidence="10" id="KW-1185">Reference proteome</keyword>
<comment type="subcellular location">
    <subcellularLocation>
        <location evidence="1">Cell membrane</location>
        <topology evidence="1">Single-pass membrane protein</topology>
    </subcellularLocation>
    <subcellularLocation>
        <location evidence="7">Cell membrane</location>
        <topology evidence="7">Single-pass type II membrane protein</topology>
    </subcellularLocation>
</comment>
<keyword evidence="5 8" id="KW-1133">Transmembrane helix</keyword>
<dbReference type="GO" id="GO:0015031">
    <property type="term" value="P:protein transport"/>
    <property type="evidence" value="ECO:0007669"/>
    <property type="project" value="UniProtKB-KW"/>
</dbReference>
<dbReference type="Proteomes" id="UP001069090">
    <property type="component" value="Unassembled WGS sequence"/>
</dbReference>
<evidence type="ECO:0000256" key="2">
    <source>
        <dbReference type="ARBA" id="ARBA00005811"/>
    </source>
</evidence>
<dbReference type="RefSeq" id="WP_258331128.1">
    <property type="nucleotide sequence ID" value="NZ_JAPTGG010000004.1"/>
</dbReference>
<evidence type="ECO:0000256" key="4">
    <source>
        <dbReference type="ARBA" id="ARBA00022692"/>
    </source>
</evidence>
<sequence length="184" mass="20504">MRKFRRKKIDDADLDITAFMNLMIVLVPVLLLGMVFSQITVVDVKLPESALNEAANYEKNHQVELVIRQDYLLVNFPQGVPVKTIYKKAVDDEAEEKQHDFALLSLTLQEVKRRLLEKGIEKKNITILSESDTDYQTIISAMDTVRSYQAVVAASVVDAALFPDISFGDAPANTDTSKAVGAES</sequence>
<feature type="transmembrane region" description="Helical" evidence="8">
    <location>
        <begin position="12"/>
        <end position="36"/>
    </location>
</feature>
<name>A0A9J6RKB4_9GAMM</name>
<keyword evidence="4 7" id="KW-0812">Transmembrane</keyword>
<dbReference type="EMBL" id="JAPTGG010000004">
    <property type="protein sequence ID" value="MCZ0864793.1"/>
    <property type="molecule type" value="Genomic_DNA"/>
</dbReference>
<organism evidence="9 10">
    <name type="scientific">Dasania phycosphaerae</name>
    <dbReference type="NCBI Taxonomy" id="2950436"/>
    <lineage>
        <taxon>Bacteria</taxon>
        <taxon>Pseudomonadati</taxon>
        <taxon>Pseudomonadota</taxon>
        <taxon>Gammaproteobacteria</taxon>
        <taxon>Cellvibrionales</taxon>
        <taxon>Spongiibacteraceae</taxon>
        <taxon>Dasania</taxon>
    </lineage>
</organism>
<evidence type="ECO:0000256" key="6">
    <source>
        <dbReference type="ARBA" id="ARBA00023136"/>
    </source>
</evidence>
<dbReference type="InterPro" id="IPR003400">
    <property type="entry name" value="ExbD"/>
</dbReference>
<evidence type="ECO:0000256" key="1">
    <source>
        <dbReference type="ARBA" id="ARBA00004162"/>
    </source>
</evidence>
<accession>A0A9J6RKB4</accession>